<accession>A0ABD0RSP6</accession>
<feature type="non-terminal residue" evidence="1">
    <location>
        <position position="63"/>
    </location>
</feature>
<evidence type="ECO:0000313" key="2">
    <source>
        <dbReference type="Proteomes" id="UP001529510"/>
    </source>
</evidence>
<evidence type="ECO:0008006" key="3">
    <source>
        <dbReference type="Google" id="ProtNLM"/>
    </source>
</evidence>
<sequence>MSLRLYSCVWPAFCCLTEPDTASLSYYGGISCPSGQLAMAGEPSARRGSDVSWVLTAAHCFAG</sequence>
<evidence type="ECO:0000313" key="1">
    <source>
        <dbReference type="EMBL" id="KAL0201433.1"/>
    </source>
</evidence>
<dbReference type="AlphaFoldDB" id="A0ABD0RSP6"/>
<organism evidence="1 2">
    <name type="scientific">Cirrhinus mrigala</name>
    <name type="common">Mrigala</name>
    <dbReference type="NCBI Taxonomy" id="683832"/>
    <lineage>
        <taxon>Eukaryota</taxon>
        <taxon>Metazoa</taxon>
        <taxon>Chordata</taxon>
        <taxon>Craniata</taxon>
        <taxon>Vertebrata</taxon>
        <taxon>Euteleostomi</taxon>
        <taxon>Actinopterygii</taxon>
        <taxon>Neopterygii</taxon>
        <taxon>Teleostei</taxon>
        <taxon>Ostariophysi</taxon>
        <taxon>Cypriniformes</taxon>
        <taxon>Cyprinidae</taxon>
        <taxon>Labeoninae</taxon>
        <taxon>Labeonini</taxon>
        <taxon>Cirrhinus</taxon>
    </lineage>
</organism>
<protein>
    <recommendedName>
        <fullName evidence="3">Peptidase S1 domain-containing protein</fullName>
    </recommendedName>
</protein>
<dbReference type="EMBL" id="JAMKFB020000002">
    <property type="protein sequence ID" value="KAL0201433.1"/>
    <property type="molecule type" value="Genomic_DNA"/>
</dbReference>
<dbReference type="PROSITE" id="PS51257">
    <property type="entry name" value="PROKAR_LIPOPROTEIN"/>
    <property type="match status" value="1"/>
</dbReference>
<keyword evidence="2" id="KW-1185">Reference proteome</keyword>
<proteinExistence type="predicted"/>
<dbReference type="Proteomes" id="UP001529510">
    <property type="component" value="Unassembled WGS sequence"/>
</dbReference>
<gene>
    <name evidence="1" type="ORF">M9458_004620</name>
</gene>
<comment type="caution">
    <text evidence="1">The sequence shown here is derived from an EMBL/GenBank/DDBJ whole genome shotgun (WGS) entry which is preliminary data.</text>
</comment>
<reference evidence="1 2" key="1">
    <citation type="submission" date="2024-05" db="EMBL/GenBank/DDBJ databases">
        <title>Genome sequencing and assembly of Indian major carp, Cirrhinus mrigala (Hamilton, 1822).</title>
        <authorList>
            <person name="Mohindra V."/>
            <person name="Chowdhury L.M."/>
            <person name="Lal K."/>
            <person name="Jena J.K."/>
        </authorList>
    </citation>
    <scope>NUCLEOTIDE SEQUENCE [LARGE SCALE GENOMIC DNA]</scope>
    <source>
        <strain evidence="1">CM1030</strain>
        <tissue evidence="1">Blood</tissue>
    </source>
</reference>
<name>A0ABD0RSP6_CIRMR</name>